<dbReference type="InterPro" id="IPR036264">
    <property type="entry name" value="Bact_exopeptidase_dim_dom"/>
</dbReference>
<comment type="similarity">
    <text evidence="2 15">Belongs to the peptidase M20A family. DapE subfamily.</text>
</comment>
<dbReference type="InterPro" id="IPR002933">
    <property type="entry name" value="Peptidase_M20"/>
</dbReference>
<sequence>MGNGGIADTEQDPGGVVALARDLIRCPSITPDDGCGITALARVLEQIGFSVKLLPFGDGAARTPNLFARLGTGRPHLCFAGHTDVVPVGDVASWAHDPFGGDIHDGVLFGRGACDMKGGIAAFVAAVRLYLDRTAHPQGSISLLITGDEEGPATNGTVRVLEWMEAEGQIPDFCLVGEPTNPGEMGEVIKIGRRGSLNAHIVVHGTQGHVAYPHRADNPVHRLLALLGELTAAPLDVGSEWFEASSLQVTSLDVGNTATNVIPASAAARLNIRFNDLHSGADLAGWIRTVAARHAPKAEIGISISGESFLTEPGAPVEALRASVRAVTGHVPRLDTGGGTSDARFISRYCPVAEFGLVGASMHKTDEHVSLSDLKQLTAIYTGFLEKVMR</sequence>
<dbReference type="GO" id="GO:0006526">
    <property type="term" value="P:L-arginine biosynthetic process"/>
    <property type="evidence" value="ECO:0007669"/>
    <property type="project" value="TreeGrafter"/>
</dbReference>
<proteinExistence type="inferred from homology"/>
<dbReference type="Pfam" id="PF01546">
    <property type="entry name" value="Peptidase_M20"/>
    <property type="match status" value="1"/>
</dbReference>
<evidence type="ECO:0000256" key="4">
    <source>
        <dbReference type="ARBA" id="ARBA00011921"/>
    </source>
</evidence>
<dbReference type="PROSITE" id="PS00759">
    <property type="entry name" value="ARGE_DAPE_CPG2_2"/>
    <property type="match status" value="1"/>
</dbReference>
<feature type="domain" description="Peptidase M20 dimerisation" evidence="16">
    <location>
        <begin position="191"/>
        <end position="298"/>
    </location>
</feature>
<comment type="pathway">
    <text evidence="1 15">Amino-acid biosynthesis; L-lysine biosynthesis via DAP pathway; LL-2,6-diaminopimelate from (S)-tetrahydrodipicolinate (succinylase route): step 3/3.</text>
</comment>
<name>A0A0N1FBX5_9PROT</name>
<gene>
    <name evidence="15" type="primary">dapE</name>
    <name evidence="17" type="ORF">GLUCOINTEAF2_0200492</name>
</gene>
<keyword evidence="11 15" id="KW-0457">Lysine biosynthesis</keyword>
<dbReference type="InterPro" id="IPR011650">
    <property type="entry name" value="Peptidase_M20_dimer"/>
</dbReference>
<dbReference type="NCBIfam" id="NF009557">
    <property type="entry name" value="PRK13009.1"/>
    <property type="match status" value="1"/>
</dbReference>
<evidence type="ECO:0000256" key="6">
    <source>
        <dbReference type="ARBA" id="ARBA00022605"/>
    </source>
</evidence>
<evidence type="ECO:0000256" key="13">
    <source>
        <dbReference type="ARBA" id="ARBA00031891"/>
    </source>
</evidence>
<evidence type="ECO:0000256" key="8">
    <source>
        <dbReference type="ARBA" id="ARBA00022801"/>
    </source>
</evidence>
<keyword evidence="12 15" id="KW-0170">Cobalt</keyword>
<comment type="subunit">
    <text evidence="3 15">Homodimer.</text>
</comment>
<feature type="binding site" evidence="15">
    <location>
        <position position="150"/>
    </location>
    <ligand>
        <name>Zn(2+)</name>
        <dbReference type="ChEBI" id="CHEBI:29105"/>
        <label>2</label>
    </ligand>
</feature>
<evidence type="ECO:0000259" key="16">
    <source>
        <dbReference type="Pfam" id="PF07687"/>
    </source>
</evidence>
<comment type="cofactor">
    <cofactor evidence="15">
        <name>Zn(2+)</name>
        <dbReference type="ChEBI" id="CHEBI:29105"/>
    </cofactor>
    <cofactor evidence="15">
        <name>Co(2+)</name>
        <dbReference type="ChEBI" id="CHEBI:48828"/>
    </cofactor>
    <text evidence="15">Binds 2 Zn(2+) or Co(2+) ions per subunit.</text>
</comment>
<dbReference type="Gene3D" id="3.40.630.10">
    <property type="entry name" value="Zn peptidases"/>
    <property type="match status" value="2"/>
</dbReference>
<feature type="active site" evidence="15">
    <location>
        <position position="84"/>
    </location>
</feature>
<dbReference type="NCBIfam" id="TIGR01246">
    <property type="entry name" value="dapE_proteo"/>
    <property type="match status" value="1"/>
</dbReference>
<dbReference type="GO" id="GO:0019877">
    <property type="term" value="P:diaminopimelate biosynthetic process"/>
    <property type="evidence" value="ECO:0007669"/>
    <property type="project" value="UniProtKB-UniRule"/>
</dbReference>
<evidence type="ECO:0000256" key="2">
    <source>
        <dbReference type="ARBA" id="ARBA00006746"/>
    </source>
</evidence>
<dbReference type="InterPro" id="IPR050072">
    <property type="entry name" value="Peptidase_M20A"/>
</dbReference>
<dbReference type="PANTHER" id="PTHR43808">
    <property type="entry name" value="ACETYLORNITHINE DEACETYLASE"/>
    <property type="match status" value="1"/>
</dbReference>
<dbReference type="PANTHER" id="PTHR43808:SF31">
    <property type="entry name" value="N-ACETYL-L-CITRULLINE DEACETYLASE"/>
    <property type="match status" value="1"/>
</dbReference>
<keyword evidence="8 15" id="KW-0378">Hydrolase</keyword>
<evidence type="ECO:0000256" key="11">
    <source>
        <dbReference type="ARBA" id="ARBA00023154"/>
    </source>
</evidence>
<evidence type="ECO:0000256" key="14">
    <source>
        <dbReference type="ARBA" id="ARBA00051301"/>
    </source>
</evidence>
<keyword evidence="6 15" id="KW-0028">Amino-acid biosynthesis</keyword>
<dbReference type="GO" id="GO:0050897">
    <property type="term" value="F:cobalt ion binding"/>
    <property type="evidence" value="ECO:0007669"/>
    <property type="project" value="UniProtKB-UniRule"/>
</dbReference>
<dbReference type="EC" id="3.5.1.18" evidence="4 15"/>
<protein>
    <recommendedName>
        <fullName evidence="5 15">Succinyl-diaminopimelate desuccinylase</fullName>
        <shortName evidence="15">SDAP desuccinylase</shortName>
        <ecNumber evidence="4 15">3.5.1.18</ecNumber>
    </recommendedName>
    <alternativeName>
        <fullName evidence="13 15">N-succinyl-LL-2,6-diaminoheptanedioate amidohydrolase</fullName>
    </alternativeName>
</protein>
<dbReference type="EMBL" id="JUFX02000112">
    <property type="protein sequence ID" value="KPH87622.1"/>
    <property type="molecule type" value="Genomic_DNA"/>
</dbReference>
<evidence type="ECO:0000256" key="1">
    <source>
        <dbReference type="ARBA" id="ARBA00005130"/>
    </source>
</evidence>
<dbReference type="SUPFAM" id="SSF55031">
    <property type="entry name" value="Bacterial exopeptidase dimerisation domain"/>
    <property type="match status" value="1"/>
</dbReference>
<keyword evidence="9 15" id="KW-0862">Zinc</keyword>
<feature type="binding site" evidence="15">
    <location>
        <position position="363"/>
    </location>
    <ligand>
        <name>Zn(2+)</name>
        <dbReference type="ChEBI" id="CHEBI:29105"/>
        <label>2</label>
    </ligand>
</feature>
<dbReference type="AlphaFoldDB" id="A0A0N1FBX5"/>
<dbReference type="CDD" id="cd03891">
    <property type="entry name" value="M20_DapE_proteobac"/>
    <property type="match status" value="1"/>
</dbReference>
<evidence type="ECO:0000256" key="9">
    <source>
        <dbReference type="ARBA" id="ARBA00022833"/>
    </source>
</evidence>
<dbReference type="HAMAP" id="MF_01690">
    <property type="entry name" value="DapE"/>
    <property type="match status" value="1"/>
</dbReference>
<evidence type="ECO:0000256" key="7">
    <source>
        <dbReference type="ARBA" id="ARBA00022723"/>
    </source>
</evidence>
<organism evidence="17 18">
    <name type="scientific">Komagataeibacter intermedius AF2</name>
    <dbReference type="NCBI Taxonomy" id="1458464"/>
    <lineage>
        <taxon>Bacteria</taxon>
        <taxon>Pseudomonadati</taxon>
        <taxon>Pseudomonadota</taxon>
        <taxon>Alphaproteobacteria</taxon>
        <taxon>Acetobacterales</taxon>
        <taxon>Acetobacteraceae</taxon>
        <taxon>Komagataeibacter</taxon>
    </lineage>
</organism>
<comment type="caution">
    <text evidence="17">The sequence shown here is derived from an EMBL/GenBank/DDBJ whole genome shotgun (WGS) entry which is preliminary data.</text>
</comment>
<feature type="active site" description="Proton acceptor" evidence="15">
    <location>
        <position position="149"/>
    </location>
</feature>
<keyword evidence="7 15" id="KW-0479">Metal-binding</keyword>
<dbReference type="Proteomes" id="UP000031553">
    <property type="component" value="Unassembled WGS sequence"/>
</dbReference>
<dbReference type="GO" id="GO:0008270">
    <property type="term" value="F:zinc ion binding"/>
    <property type="evidence" value="ECO:0007669"/>
    <property type="project" value="UniProtKB-UniRule"/>
</dbReference>
<keyword evidence="10 15" id="KW-0220">Diaminopimelate biosynthesis</keyword>
<comment type="function">
    <text evidence="15">Catalyzes the hydrolysis of N-succinyl-L,L-diaminopimelic acid (SDAP), forming succinate and LL-2,6-diaminopimelate (DAP), an intermediate involved in the bacterial biosynthesis of lysine and meso-diaminopimelic acid, an essential component of bacterial cell walls.</text>
</comment>
<dbReference type="SUPFAM" id="SSF53187">
    <property type="entry name" value="Zn-dependent exopeptidases"/>
    <property type="match status" value="1"/>
</dbReference>
<dbReference type="GO" id="GO:0009014">
    <property type="term" value="F:succinyl-diaminopimelate desuccinylase activity"/>
    <property type="evidence" value="ECO:0007669"/>
    <property type="project" value="UniProtKB-UniRule"/>
</dbReference>
<dbReference type="GO" id="GO:0009089">
    <property type="term" value="P:lysine biosynthetic process via diaminopimelate"/>
    <property type="evidence" value="ECO:0007669"/>
    <property type="project" value="UniProtKB-UniRule"/>
</dbReference>
<dbReference type="RefSeq" id="WP_048883177.1">
    <property type="nucleotide sequence ID" value="NZ_JUFX02000112.1"/>
</dbReference>
<accession>A0A0N1FBX5</accession>
<feature type="binding site" evidence="15">
    <location>
        <position position="82"/>
    </location>
    <ligand>
        <name>Zn(2+)</name>
        <dbReference type="ChEBI" id="CHEBI:29105"/>
        <label>1</label>
    </ligand>
</feature>
<evidence type="ECO:0000256" key="10">
    <source>
        <dbReference type="ARBA" id="ARBA00022915"/>
    </source>
</evidence>
<evidence type="ECO:0000256" key="15">
    <source>
        <dbReference type="HAMAP-Rule" id="MF_01690"/>
    </source>
</evidence>
<evidence type="ECO:0000256" key="12">
    <source>
        <dbReference type="ARBA" id="ARBA00023285"/>
    </source>
</evidence>
<dbReference type="Pfam" id="PF07687">
    <property type="entry name" value="M20_dimer"/>
    <property type="match status" value="1"/>
</dbReference>
<comment type="catalytic activity">
    <reaction evidence="14 15">
        <text>N-succinyl-(2S,6S)-2,6-diaminopimelate + H2O = (2S,6S)-2,6-diaminopimelate + succinate</text>
        <dbReference type="Rhea" id="RHEA:22608"/>
        <dbReference type="ChEBI" id="CHEBI:15377"/>
        <dbReference type="ChEBI" id="CHEBI:30031"/>
        <dbReference type="ChEBI" id="CHEBI:57609"/>
        <dbReference type="ChEBI" id="CHEBI:58087"/>
        <dbReference type="EC" id="3.5.1.18"/>
    </reaction>
</comment>
<dbReference type="InterPro" id="IPR005941">
    <property type="entry name" value="DapE_proteobac"/>
</dbReference>
<feature type="binding site" evidence="15">
    <location>
        <position position="115"/>
    </location>
    <ligand>
        <name>Zn(2+)</name>
        <dbReference type="ChEBI" id="CHEBI:29105"/>
        <label>1</label>
    </ligand>
</feature>
<evidence type="ECO:0000313" key="18">
    <source>
        <dbReference type="Proteomes" id="UP000031553"/>
    </source>
</evidence>
<dbReference type="InterPro" id="IPR001261">
    <property type="entry name" value="ArgE/DapE_CS"/>
</dbReference>
<feature type="binding site" evidence="15">
    <location>
        <position position="115"/>
    </location>
    <ligand>
        <name>Zn(2+)</name>
        <dbReference type="ChEBI" id="CHEBI:29105"/>
        <label>2</label>
    </ligand>
</feature>
<reference evidence="17 18" key="1">
    <citation type="submission" date="2015-07" db="EMBL/GenBank/DDBJ databases">
        <title>Draft Genome Sequence of Komagataeibacter intermedius Strain AF2, Isolated from Kombucha Tea.</title>
        <authorList>
            <person name="Santos R.A."/>
            <person name="Berretta A.A."/>
            <person name="Barud H.S."/>
            <person name="Ribeiro S.J."/>
            <person name="Gonzalez-Garcia L.N."/>
            <person name="Zucchi T.D."/>
            <person name="Goldman G.H."/>
            <person name="Riano-Pachon D.M."/>
        </authorList>
    </citation>
    <scope>NUCLEOTIDE SEQUENCE [LARGE SCALE GENOMIC DNA]</scope>
    <source>
        <strain evidence="17 18">AF2</strain>
    </source>
</reference>
<evidence type="ECO:0000313" key="17">
    <source>
        <dbReference type="EMBL" id="KPH87622.1"/>
    </source>
</evidence>
<dbReference type="UniPathway" id="UPA00034">
    <property type="reaction ID" value="UER00021"/>
</dbReference>
<evidence type="ECO:0000256" key="5">
    <source>
        <dbReference type="ARBA" id="ARBA00022391"/>
    </source>
</evidence>
<dbReference type="GO" id="GO:0008777">
    <property type="term" value="F:acetylornithine deacetylase activity"/>
    <property type="evidence" value="ECO:0007669"/>
    <property type="project" value="TreeGrafter"/>
</dbReference>
<evidence type="ECO:0000256" key="3">
    <source>
        <dbReference type="ARBA" id="ARBA00011738"/>
    </source>
</evidence>
<feature type="binding site" evidence="15">
    <location>
        <position position="178"/>
    </location>
    <ligand>
        <name>Zn(2+)</name>
        <dbReference type="ChEBI" id="CHEBI:29105"/>
        <label>1</label>
    </ligand>
</feature>